<comment type="subcellular location">
    <subcellularLocation>
        <location evidence="1">Cell membrane</location>
        <topology evidence="1">Multi-pass membrane protein</topology>
    </subcellularLocation>
</comment>
<organism evidence="9 10">
    <name type="scientific">Gordonia malaquae NBRC 108250</name>
    <dbReference type="NCBI Taxonomy" id="1223542"/>
    <lineage>
        <taxon>Bacteria</taxon>
        <taxon>Bacillati</taxon>
        <taxon>Actinomycetota</taxon>
        <taxon>Actinomycetes</taxon>
        <taxon>Mycobacteriales</taxon>
        <taxon>Gordoniaceae</taxon>
        <taxon>Gordonia</taxon>
    </lineage>
</organism>
<dbReference type="Pfam" id="PF03458">
    <property type="entry name" value="Gly_transporter"/>
    <property type="match status" value="2"/>
</dbReference>
<dbReference type="EMBL" id="BAOP01000002">
    <property type="protein sequence ID" value="GAC78139.1"/>
    <property type="molecule type" value="Genomic_DNA"/>
</dbReference>
<protein>
    <recommendedName>
        <fullName evidence="8">Glycine transporter domain-containing protein</fullName>
    </recommendedName>
</protein>
<feature type="transmembrane region" description="Helical" evidence="7">
    <location>
        <begin position="192"/>
        <end position="209"/>
    </location>
</feature>
<feature type="transmembrane region" description="Helical" evidence="7">
    <location>
        <begin position="80"/>
        <end position="97"/>
    </location>
</feature>
<evidence type="ECO:0000313" key="10">
    <source>
        <dbReference type="Proteomes" id="UP000035009"/>
    </source>
</evidence>
<feature type="domain" description="Glycine transporter" evidence="8">
    <location>
        <begin position="25"/>
        <end position="97"/>
    </location>
</feature>
<keyword evidence="10" id="KW-1185">Reference proteome</keyword>
<feature type="transmembrane region" description="Helical" evidence="7">
    <location>
        <begin position="109"/>
        <end position="129"/>
    </location>
</feature>
<dbReference type="PANTHER" id="PTHR30506">
    <property type="entry name" value="INNER MEMBRANE PROTEIN"/>
    <property type="match status" value="1"/>
</dbReference>
<reference evidence="9 10" key="1">
    <citation type="submission" date="2013-02" db="EMBL/GenBank/DDBJ databases">
        <title>Whole genome shotgun sequence of Gordonia malaquae NBRC 108250.</title>
        <authorList>
            <person name="Yoshida I."/>
            <person name="Hosoyama A."/>
            <person name="Tsuchikane K."/>
            <person name="Ando Y."/>
            <person name="Baba S."/>
            <person name="Ohji S."/>
            <person name="Hamada M."/>
            <person name="Tamura T."/>
            <person name="Yamazoe A."/>
            <person name="Yamazaki S."/>
            <person name="Fujita N."/>
        </authorList>
    </citation>
    <scope>NUCLEOTIDE SEQUENCE [LARGE SCALE GENOMIC DNA]</scope>
    <source>
        <strain evidence="9 10">NBRC 108250</strain>
    </source>
</reference>
<keyword evidence="6 7" id="KW-0472">Membrane</keyword>
<dbReference type="eggNOG" id="COG2860">
    <property type="taxonomic scope" value="Bacteria"/>
</dbReference>
<name>M3VD34_GORML</name>
<gene>
    <name evidence="9" type="ORF">GM1_002_01170</name>
</gene>
<evidence type="ECO:0000256" key="1">
    <source>
        <dbReference type="ARBA" id="ARBA00004651"/>
    </source>
</evidence>
<dbReference type="AlphaFoldDB" id="M3VD34"/>
<keyword evidence="3" id="KW-1003">Cell membrane</keyword>
<proteinExistence type="inferred from homology"/>
<comment type="similarity">
    <text evidence="2">Belongs to the UPF0126 family.</text>
</comment>
<feature type="transmembrane region" description="Helical" evidence="7">
    <location>
        <begin position="47"/>
        <end position="68"/>
    </location>
</feature>
<dbReference type="InterPro" id="IPR005115">
    <property type="entry name" value="Gly_transporter"/>
</dbReference>
<evidence type="ECO:0000256" key="3">
    <source>
        <dbReference type="ARBA" id="ARBA00022475"/>
    </source>
</evidence>
<keyword evidence="5 7" id="KW-1133">Transmembrane helix</keyword>
<evidence type="ECO:0000313" key="9">
    <source>
        <dbReference type="EMBL" id="GAC78139.1"/>
    </source>
</evidence>
<dbReference type="Proteomes" id="UP000035009">
    <property type="component" value="Unassembled WGS sequence"/>
</dbReference>
<evidence type="ECO:0000256" key="5">
    <source>
        <dbReference type="ARBA" id="ARBA00022989"/>
    </source>
</evidence>
<evidence type="ECO:0000256" key="7">
    <source>
        <dbReference type="SAM" id="Phobius"/>
    </source>
</evidence>
<dbReference type="RefSeq" id="WP_008375963.1">
    <property type="nucleotide sequence ID" value="NZ_BAOP01000002.1"/>
</dbReference>
<evidence type="ECO:0000259" key="8">
    <source>
        <dbReference type="Pfam" id="PF03458"/>
    </source>
</evidence>
<dbReference type="STRING" id="410332.SAMN04488550_3532"/>
<evidence type="ECO:0000256" key="2">
    <source>
        <dbReference type="ARBA" id="ARBA00008193"/>
    </source>
</evidence>
<feature type="transmembrane region" description="Helical" evidence="7">
    <location>
        <begin position="19"/>
        <end position="40"/>
    </location>
</feature>
<feature type="domain" description="Glycine transporter" evidence="8">
    <location>
        <begin position="109"/>
        <end position="183"/>
    </location>
</feature>
<evidence type="ECO:0000256" key="4">
    <source>
        <dbReference type="ARBA" id="ARBA00022692"/>
    </source>
</evidence>
<dbReference type="GO" id="GO:0005886">
    <property type="term" value="C:plasma membrane"/>
    <property type="evidence" value="ECO:0007669"/>
    <property type="project" value="UniProtKB-SubCell"/>
</dbReference>
<evidence type="ECO:0000256" key="6">
    <source>
        <dbReference type="ARBA" id="ARBA00023136"/>
    </source>
</evidence>
<accession>M3VD34</accession>
<sequence>MSAAQTIVLAGGIDDAASLVHQIGEMVGVVAFAASGALLAVRRNLDIVGIVFLAVTTALGGGVIRDLLIGNTPPVAFTDFEFLAAAAATGLVIFFWHPPAILQRWPLDVTDAVGLGLFVVTGTAVGYAWGVGAPAAALLGLTTGVGGGIIRDMLSGKVPAILRTDEPLYAIPAFIGAVLTTTLMHFDWYRPWIGLICAALITVGRLAALKYRWHGPRPHYVARRAHDADGQ</sequence>
<keyword evidence="4 7" id="KW-0812">Transmembrane</keyword>
<comment type="caution">
    <text evidence="9">The sequence shown here is derived from an EMBL/GenBank/DDBJ whole genome shotgun (WGS) entry which is preliminary data.</text>
</comment>
<dbReference type="PANTHER" id="PTHR30506:SF3">
    <property type="entry name" value="UPF0126 INNER MEMBRANE PROTEIN YADS-RELATED"/>
    <property type="match status" value="1"/>
</dbReference>